<dbReference type="PANTHER" id="PTHR34448">
    <property type="entry name" value="AMINOPEPTIDASE"/>
    <property type="match status" value="1"/>
</dbReference>
<dbReference type="InterPro" id="IPR035097">
    <property type="entry name" value="M29_N-terminal"/>
</dbReference>
<keyword evidence="8" id="KW-0378">Hydrolase</keyword>
<comment type="cofactor">
    <cofactor evidence="1">
        <name>Co(2+)</name>
        <dbReference type="ChEBI" id="CHEBI:48828"/>
    </cofactor>
</comment>
<keyword evidence="6" id="KW-0645">Protease</keyword>
<reference evidence="10 11" key="1">
    <citation type="submission" date="2016-10" db="EMBL/GenBank/DDBJ databases">
        <authorList>
            <person name="de Groot N.N."/>
        </authorList>
    </citation>
    <scope>NUCLEOTIDE SEQUENCE [LARGE SCALE GENOMIC DNA]</scope>
    <source>
        <strain evidence="10 11">CGMCC 1.7727</strain>
    </source>
</reference>
<evidence type="ECO:0000313" key="10">
    <source>
        <dbReference type="EMBL" id="SES02024.1"/>
    </source>
</evidence>
<evidence type="ECO:0000256" key="3">
    <source>
        <dbReference type="ARBA" id="ARBA00001947"/>
    </source>
</evidence>
<evidence type="ECO:0000256" key="1">
    <source>
        <dbReference type="ARBA" id="ARBA00001941"/>
    </source>
</evidence>
<dbReference type="GO" id="GO:0008237">
    <property type="term" value="F:metallopeptidase activity"/>
    <property type="evidence" value="ECO:0007669"/>
    <property type="project" value="UniProtKB-KW"/>
</dbReference>
<evidence type="ECO:0000256" key="8">
    <source>
        <dbReference type="ARBA" id="ARBA00022801"/>
    </source>
</evidence>
<dbReference type="AlphaFoldDB" id="A0A1H9TYI2"/>
<keyword evidence="7" id="KW-0479">Metal-binding</keyword>
<comment type="similarity">
    <text evidence="4">Belongs to the peptidase M29 family.</text>
</comment>
<gene>
    <name evidence="10" type="ORF">SAMN04487944_11555</name>
</gene>
<comment type="cofactor">
    <cofactor evidence="3">
        <name>Zn(2+)</name>
        <dbReference type="ChEBI" id="CHEBI:29105"/>
    </cofactor>
</comment>
<keyword evidence="5 10" id="KW-0031">Aminopeptidase</keyword>
<evidence type="ECO:0000256" key="9">
    <source>
        <dbReference type="ARBA" id="ARBA00023049"/>
    </source>
</evidence>
<dbReference type="Proteomes" id="UP000199687">
    <property type="component" value="Unassembled WGS sequence"/>
</dbReference>
<evidence type="ECO:0000256" key="4">
    <source>
        <dbReference type="ARBA" id="ARBA00008236"/>
    </source>
</evidence>
<evidence type="ECO:0000256" key="7">
    <source>
        <dbReference type="ARBA" id="ARBA00022723"/>
    </source>
</evidence>
<name>A0A1H9TYI2_9BACI</name>
<organism evidence="10 11">
    <name type="scientific">Gracilibacillus ureilyticus</name>
    <dbReference type="NCBI Taxonomy" id="531814"/>
    <lineage>
        <taxon>Bacteria</taxon>
        <taxon>Bacillati</taxon>
        <taxon>Bacillota</taxon>
        <taxon>Bacilli</taxon>
        <taxon>Bacillales</taxon>
        <taxon>Bacillaceae</taxon>
        <taxon>Gracilibacillus</taxon>
    </lineage>
</organism>
<evidence type="ECO:0000256" key="5">
    <source>
        <dbReference type="ARBA" id="ARBA00022438"/>
    </source>
</evidence>
<evidence type="ECO:0000256" key="6">
    <source>
        <dbReference type="ARBA" id="ARBA00022670"/>
    </source>
</evidence>
<proteinExistence type="inferred from homology"/>
<evidence type="ECO:0000313" key="11">
    <source>
        <dbReference type="Proteomes" id="UP000199687"/>
    </source>
</evidence>
<dbReference type="RefSeq" id="WP_245711694.1">
    <property type="nucleotide sequence ID" value="NZ_FOGL01000015.1"/>
</dbReference>
<sequence>MKEIYEYISESQLRKYAELAVRAGVNLQKDQLLIIHSDIQNAAFARLIQTVAYEAGASNVFIDWTDEQSAKEFYLHAADSVIDHFPDWQAARFKEWDDAGAAYIHIISENLDVFKEVSTERISRFQKANRTKLRDYHAKIRSHEVRWCLLTVPYVAWAMKVFPNLSKEEAVQSLWKLILKGCRADGENPVKDWKSHNRAFESRKKFLNESQFESLHFTNSCGTDLFVGLPENHLYIGGGVKDKNGVPFFPNIPTEEIFTAPHKNKVNGKLIGTKPLIYGGSVIDDFYLIFKDGRITDYYAAKGQEVLQNLIEIDEGSHYLGEIALVSNKSPLAQTNTLFYNTLFDENTACHIGIGNASPSNLQNGSDQSEEELKVACLNTSLLLVNVTFGSEDMKVTGIKEGGADVLLPNGAHMVHRNLI</sequence>
<dbReference type="Pfam" id="PF02073">
    <property type="entry name" value="Peptidase_M29"/>
    <property type="match status" value="1"/>
</dbReference>
<dbReference type="Gene3D" id="3.40.1830.10">
    <property type="entry name" value="Thermophilic metalloprotease (M29)"/>
    <property type="match status" value="1"/>
</dbReference>
<dbReference type="PANTHER" id="PTHR34448:SF3">
    <property type="entry name" value="AMINOPEPTIDASE AMPS"/>
    <property type="match status" value="1"/>
</dbReference>
<accession>A0A1H9TYI2</accession>
<dbReference type="InterPro" id="IPR000787">
    <property type="entry name" value="Peptidase_M29"/>
</dbReference>
<dbReference type="SUPFAM" id="SSF144052">
    <property type="entry name" value="Thermophilic metalloprotease-like"/>
    <property type="match status" value="1"/>
</dbReference>
<protein>
    <submittedName>
        <fullName evidence="10">Aminopeptidase</fullName>
    </submittedName>
</protein>
<dbReference type="EMBL" id="FOGL01000015">
    <property type="protein sequence ID" value="SES02024.1"/>
    <property type="molecule type" value="Genomic_DNA"/>
</dbReference>
<evidence type="ECO:0000256" key="2">
    <source>
        <dbReference type="ARBA" id="ARBA00001946"/>
    </source>
</evidence>
<dbReference type="GO" id="GO:0004177">
    <property type="term" value="F:aminopeptidase activity"/>
    <property type="evidence" value="ECO:0007669"/>
    <property type="project" value="UniProtKB-KW"/>
</dbReference>
<dbReference type="GO" id="GO:0006508">
    <property type="term" value="P:proteolysis"/>
    <property type="evidence" value="ECO:0007669"/>
    <property type="project" value="UniProtKB-KW"/>
</dbReference>
<keyword evidence="11" id="KW-1185">Reference proteome</keyword>
<dbReference type="InterPro" id="IPR052170">
    <property type="entry name" value="M29_Exopeptidase"/>
</dbReference>
<dbReference type="PRINTS" id="PR00919">
    <property type="entry name" value="THERMOPTASE"/>
</dbReference>
<comment type="cofactor">
    <cofactor evidence="2">
        <name>Mg(2+)</name>
        <dbReference type="ChEBI" id="CHEBI:18420"/>
    </cofactor>
</comment>
<dbReference type="GO" id="GO:0046872">
    <property type="term" value="F:metal ion binding"/>
    <property type="evidence" value="ECO:0007669"/>
    <property type="project" value="UniProtKB-KW"/>
</dbReference>
<keyword evidence="9" id="KW-0482">Metalloprotease</keyword>